<dbReference type="EMBL" id="QYUL01000001">
    <property type="protein sequence ID" value="RJF84693.1"/>
    <property type="molecule type" value="Genomic_DNA"/>
</dbReference>
<dbReference type="InterPro" id="IPR036869">
    <property type="entry name" value="J_dom_sf"/>
</dbReference>
<proteinExistence type="predicted"/>
<organism evidence="1 2">
    <name type="scientific">Azospirillum cavernae</name>
    <dbReference type="NCBI Taxonomy" id="2320860"/>
    <lineage>
        <taxon>Bacteria</taxon>
        <taxon>Pseudomonadati</taxon>
        <taxon>Pseudomonadota</taxon>
        <taxon>Alphaproteobacteria</taxon>
        <taxon>Rhodospirillales</taxon>
        <taxon>Azospirillaceae</taxon>
        <taxon>Azospirillum</taxon>
    </lineage>
</organism>
<dbReference type="SUPFAM" id="SSF46565">
    <property type="entry name" value="Chaperone J-domain"/>
    <property type="match status" value="1"/>
</dbReference>
<protein>
    <submittedName>
        <fullName evidence="1">J domain-containing protein</fullName>
    </submittedName>
</protein>
<keyword evidence="2" id="KW-1185">Reference proteome</keyword>
<accession>A0A418W3T9</accession>
<name>A0A418W3T9_9PROT</name>
<evidence type="ECO:0000313" key="1">
    <source>
        <dbReference type="EMBL" id="RJF84693.1"/>
    </source>
</evidence>
<dbReference type="AlphaFoldDB" id="A0A418W3T9"/>
<reference evidence="1 2" key="1">
    <citation type="submission" date="2018-09" db="EMBL/GenBank/DDBJ databases">
        <authorList>
            <person name="Zhu H."/>
        </authorList>
    </citation>
    <scope>NUCLEOTIDE SEQUENCE [LARGE SCALE GENOMIC DNA]</scope>
    <source>
        <strain evidence="1 2">K2W22B-5</strain>
    </source>
</reference>
<dbReference type="OrthoDB" id="7302646at2"/>
<gene>
    <name evidence="1" type="ORF">D3877_09340</name>
</gene>
<dbReference type="Proteomes" id="UP000283458">
    <property type="component" value="Unassembled WGS sequence"/>
</dbReference>
<sequence>MTIPDGVPFDALDLPSGGSAIAPHLIAESPPPRRLPCGVRLRDAVLALAAARGTDAGALALAAQLLLPDGADDPGESDTEGAAVLVLRASVGGDDAALRRALAAAVALADPGFRVIPAGDVGRLEAAVETLGYRNKTLAHALKRLSFQPLEGQITEVRDAALMFGFLSEWCFDEDLVRRRFRELAPVYHPDTGVVACRERMAQLIDARNILIHHVRTVYASGAWVARRAL</sequence>
<evidence type="ECO:0000313" key="2">
    <source>
        <dbReference type="Proteomes" id="UP000283458"/>
    </source>
</evidence>
<comment type="caution">
    <text evidence="1">The sequence shown here is derived from an EMBL/GenBank/DDBJ whole genome shotgun (WGS) entry which is preliminary data.</text>
</comment>
<dbReference type="RefSeq" id="WP_119830333.1">
    <property type="nucleotide sequence ID" value="NZ_QYUL01000001.1"/>
</dbReference>